<dbReference type="InterPro" id="IPR036249">
    <property type="entry name" value="Thioredoxin-like_sf"/>
</dbReference>
<keyword evidence="2" id="KW-1185">Reference proteome</keyword>
<evidence type="ECO:0000313" key="2">
    <source>
        <dbReference type="Proteomes" id="UP000199561"/>
    </source>
</evidence>
<sequence>MLNSIGMNRLIVYGREECHLCQEMIASLQALQKQIHFEFQMIDIDNDPELVRLFNDRVPVLVSAAPAHEEICHYHLDVAALDAYFAKIR</sequence>
<dbReference type="InterPro" id="IPR008554">
    <property type="entry name" value="Glutaredoxin-like"/>
</dbReference>
<dbReference type="STRING" id="52442.SAMN05421880_11237"/>
<dbReference type="Pfam" id="PF05768">
    <property type="entry name" value="Glrx-like"/>
    <property type="match status" value="1"/>
</dbReference>
<dbReference type="Gene3D" id="3.40.30.10">
    <property type="entry name" value="Glutaredoxin"/>
    <property type="match status" value="1"/>
</dbReference>
<name>A0A1I4PRN6_9PROT</name>
<accession>A0A1I4PRN6</accession>
<dbReference type="AlphaFoldDB" id="A0A1I4PRN6"/>
<reference evidence="1 2" key="1">
    <citation type="submission" date="2016-10" db="EMBL/GenBank/DDBJ databases">
        <authorList>
            <person name="de Groot N.N."/>
        </authorList>
    </citation>
    <scope>NUCLEOTIDE SEQUENCE [LARGE SCALE GENOMIC DNA]</scope>
    <source>
        <strain evidence="1 2">Nm146</strain>
    </source>
</reference>
<gene>
    <name evidence="1" type="ORF">SAMN05421880_11237</name>
</gene>
<proteinExistence type="predicted"/>
<dbReference type="EMBL" id="FOUF01000012">
    <property type="protein sequence ID" value="SFM30055.1"/>
    <property type="molecule type" value="Genomic_DNA"/>
</dbReference>
<organism evidence="1 2">
    <name type="scientific">Nitrosomonas nitrosa</name>
    <dbReference type="NCBI Taxonomy" id="52442"/>
    <lineage>
        <taxon>Bacteria</taxon>
        <taxon>Pseudomonadati</taxon>
        <taxon>Pseudomonadota</taxon>
        <taxon>Betaproteobacteria</taxon>
        <taxon>Nitrosomonadales</taxon>
        <taxon>Nitrosomonadaceae</taxon>
        <taxon>Nitrosomonas</taxon>
    </lineage>
</organism>
<dbReference type="Proteomes" id="UP000199561">
    <property type="component" value="Unassembled WGS sequence"/>
</dbReference>
<dbReference type="SUPFAM" id="SSF52833">
    <property type="entry name" value="Thioredoxin-like"/>
    <property type="match status" value="1"/>
</dbReference>
<evidence type="ECO:0000313" key="1">
    <source>
        <dbReference type="EMBL" id="SFM30055.1"/>
    </source>
</evidence>
<protein>
    <submittedName>
        <fullName evidence="1">Glutaredoxin-like domain</fullName>
    </submittedName>
</protein>